<protein>
    <recommendedName>
        <fullName evidence="5">RxLR effector protein</fullName>
    </recommendedName>
</protein>
<name>E0W5L8_PHYSO</name>
<dbReference type="OrthoDB" id="129917at2759"/>
<evidence type="ECO:0000256" key="2">
    <source>
        <dbReference type="ARBA" id="ARBA00010400"/>
    </source>
</evidence>
<evidence type="ECO:0000256" key="1">
    <source>
        <dbReference type="ARBA" id="ARBA00004613"/>
    </source>
</evidence>
<organism evidence="6">
    <name type="scientific">Phytophthora sojae</name>
    <name type="common">Soybean stem and root rot agent</name>
    <name type="synonym">Phytophthora megasperma f. sp. glycines</name>
    <dbReference type="NCBI Taxonomy" id="67593"/>
    <lineage>
        <taxon>Eukaryota</taxon>
        <taxon>Sar</taxon>
        <taxon>Stramenopiles</taxon>
        <taxon>Oomycota</taxon>
        <taxon>Peronosporomycetes</taxon>
        <taxon>Peronosporales</taxon>
        <taxon>Peronosporaceae</taxon>
        <taxon>Phytophthora</taxon>
    </lineage>
</organism>
<sequence>MRLSYVLLVATATFLATQDAALAARYATVSSSTTNAVKEVHSTRRRHLKSYSMNDLESGVDGEEARFKIPIKASEIKEFTVRVQANQLRAQAERLRNTLNVDAVLRNALTRDQEVRRVADYFTSRGGVLGGWLHKHTLDSLAGSTMAHKKRVFTEWIENGKSLKDLTDLLKADESVMKQYTVVVTHFKHFLEHRPRM</sequence>
<comment type="domain">
    <text evidence="5">The RxLR-dEER motif acts to carry the protein into the host cell cytoplasm through binding to cell surface phosphatidylinositol-3-phosphate.</text>
</comment>
<dbReference type="KEGG" id="psoj:PHYSODRAFT_285264"/>
<comment type="similarity">
    <text evidence="2 5">Belongs to the RxLR effector family.</text>
</comment>
<feature type="signal peptide" evidence="5">
    <location>
        <begin position="1"/>
        <end position="23"/>
    </location>
</feature>
<dbReference type="EMBL" id="JN253877">
    <property type="protein sequence ID" value="AEK80690.1"/>
    <property type="molecule type" value="Genomic_DNA"/>
</dbReference>
<dbReference type="EMBL" id="JN253879">
    <property type="protein sequence ID" value="AEK80692.1"/>
    <property type="molecule type" value="Genomic_DNA"/>
</dbReference>
<comment type="subcellular location">
    <subcellularLocation>
        <location evidence="1 5">Secreted</location>
    </subcellularLocation>
</comment>
<dbReference type="GO" id="GO:0005576">
    <property type="term" value="C:extracellular region"/>
    <property type="evidence" value="ECO:0007669"/>
    <property type="project" value="UniProtKB-SubCell"/>
</dbReference>
<evidence type="ECO:0000256" key="5">
    <source>
        <dbReference type="RuleBase" id="RU367124"/>
    </source>
</evidence>
<keyword evidence="3 5" id="KW-0964">Secreted</keyword>
<dbReference type="VEuPathDB" id="FungiDB:PHYSODRAFT_285264"/>
<evidence type="ECO:0000256" key="4">
    <source>
        <dbReference type="ARBA" id="ARBA00022729"/>
    </source>
</evidence>
<feature type="chain" id="PRO_5007652862" description="RxLR effector protein" evidence="5">
    <location>
        <begin position="24"/>
        <end position="197"/>
    </location>
</feature>
<dbReference type="AlphaFoldDB" id="E0W5L8"/>
<evidence type="ECO:0000313" key="6">
    <source>
        <dbReference type="EMBL" id="AEK80690.1"/>
    </source>
</evidence>
<gene>
    <name evidence="6" type="primary">Avh</name>
</gene>
<dbReference type="RefSeq" id="XP_009522036.1">
    <property type="nucleotide sequence ID" value="XM_009523741.1"/>
</dbReference>
<comment type="function">
    <text evidence="5">Effector that suppresses plant defense responses during pathogen infection.</text>
</comment>
<evidence type="ECO:0000256" key="3">
    <source>
        <dbReference type="ARBA" id="ARBA00022525"/>
    </source>
</evidence>
<accession>E0W5L8</accession>
<evidence type="ECO:0000313" key="7">
    <source>
        <dbReference type="EMBL" id="AEK80692.1"/>
    </source>
</evidence>
<proteinExistence type="inferred from homology"/>
<dbReference type="InterPro" id="IPR031825">
    <property type="entry name" value="RXLR"/>
</dbReference>
<keyword evidence="4 5" id="KW-0732">Signal</keyword>
<dbReference type="Pfam" id="PF16810">
    <property type="entry name" value="RXLR"/>
    <property type="match status" value="1"/>
</dbReference>
<reference evidence="6" key="1">
    <citation type="journal article" date="2011" name="Plant Cell">
        <title>Transcriptional programming and functional interactions within the Phytophthora sojae RXLR effector repertoire.</title>
        <authorList>
            <person name="Wang Q."/>
            <person name="Han C."/>
            <person name="Ferreira A.O."/>
            <person name="Yu X."/>
            <person name="Ye W."/>
            <person name="Tripathy S."/>
            <person name="Kale S.D."/>
            <person name="Gu B."/>
            <person name="Sheng Y."/>
            <person name="Sui Y."/>
            <person name="Wang X."/>
            <person name="Zhang Z."/>
            <person name="Cheng B."/>
            <person name="Dong S."/>
            <person name="Shan W."/>
            <person name="Zheng X."/>
            <person name="Dou D."/>
            <person name="Tyler B.M."/>
            <person name="Wang Y."/>
        </authorList>
    </citation>
    <scope>NUCLEOTIDE SEQUENCE</scope>
    <source>
        <strain evidence="6">P7064</strain>
        <strain evidence="7">P7076</strain>
    </source>
</reference>